<keyword evidence="2" id="KW-0106">Calcium</keyword>
<organism evidence="5 6">
    <name type="scientific">Giardia muris</name>
    <dbReference type="NCBI Taxonomy" id="5742"/>
    <lineage>
        <taxon>Eukaryota</taxon>
        <taxon>Metamonada</taxon>
        <taxon>Diplomonadida</taxon>
        <taxon>Hexamitidae</taxon>
        <taxon>Giardiinae</taxon>
        <taxon>Giardia</taxon>
    </lineage>
</organism>
<dbReference type="EMBL" id="VDLU01000005">
    <property type="protein sequence ID" value="TNJ26593.1"/>
    <property type="molecule type" value="Genomic_DNA"/>
</dbReference>
<dbReference type="Pfam" id="PF17958">
    <property type="entry name" value="EF-hand_13"/>
    <property type="match status" value="1"/>
</dbReference>
<dbReference type="VEuPathDB" id="GiardiaDB:GMRT_15826"/>
<gene>
    <name evidence="5" type="ORF">GMRT_15826</name>
</gene>
<proteinExistence type="predicted"/>
<keyword evidence="6" id="KW-1185">Reference proteome</keyword>
<dbReference type="FunFam" id="1.10.238.220:FF:000003">
    <property type="entry name" value="Phosphoprotein phosphatase 2A regulatory subunit"/>
    <property type="match status" value="1"/>
</dbReference>
<dbReference type="PANTHER" id="PTHR14095:SF0">
    <property type="entry name" value="MIP22305P"/>
    <property type="match status" value="1"/>
</dbReference>
<accession>A0A4Z1SY35</accession>
<feature type="region of interest" description="Disordered" evidence="3">
    <location>
        <begin position="114"/>
        <end position="199"/>
    </location>
</feature>
<dbReference type="InterPro" id="IPR018247">
    <property type="entry name" value="EF_Hand_1_Ca_BS"/>
</dbReference>
<feature type="compositionally biased region" description="Basic residues" evidence="3">
    <location>
        <begin position="579"/>
        <end position="588"/>
    </location>
</feature>
<dbReference type="Proteomes" id="UP000315496">
    <property type="component" value="Chromosome 5"/>
</dbReference>
<dbReference type="AlphaFoldDB" id="A0A4Z1SY35"/>
<feature type="compositionally biased region" description="Basic and acidic residues" evidence="3">
    <location>
        <begin position="145"/>
        <end position="155"/>
    </location>
</feature>
<dbReference type="GO" id="GO:0000159">
    <property type="term" value="C:protein phosphatase type 2A complex"/>
    <property type="evidence" value="ECO:0007669"/>
    <property type="project" value="TreeGrafter"/>
</dbReference>
<sequence>MPPRKLSLSIDTHASLAPSLADQEAVCALLGAEVAQRAGELALTRFAAHLQNYGVAFFSSALFVGDINDPATLVVTDTSTIPPPSPSLRNSAAALNFTTPDSVAGALTMMSPRARQASGASQAFENSGAGTGSVPLTPSLRTSKKTFDVGLRGEGDVTASPLVAPPGSDGGRQSGESGSSVLRDVTSPGSTDVADDECTRERAAIIDRINRRRQDKEPDPHEAEVIDAIVELYPAGITLHTSGKYPCMSAGLELTRKYGRAQPEANDDVRIISDVIFESVLGLPGFLVWSAVPILLAHFANVEKDDRRRQGRGPGAKNFTYMRTNIPTPSQASKEMLEYGPFINEVYSPETGIGERYRLNPVTLRNWFREEMAGRSVHERLFQVLKLPENEYITLEDLERVAWILLRLHPGLSFLAETPQFQTKYAETVAARILFELDAAGRGVLLLSDLSKIHSGNIGTVVVKQGYGMLLEALWLSQFEADINRILKYFSYEHFYVIYCRFWELDGNHDQRISLDEFYRYGGGCLNRLAAQRAFNLLIARRKCNSRFLTTASASGADPGGIDSASGNRVSNTGQTTKGHAHAKQQKRKKGSDQYITYYDFVCFILAEENRDLDSSLQFWFEVCDVDADGLITFGDFEYFYAEQREAVELAGLDAPDPQDIFCQLVDQVKSATAAVYLTDADQGLEDIGYPDRRRDEESAPQGVSLRELKTSKVRGNIFDVMVNSRKLLAFESRDPYLTVWNPTAQEKTPWDRFCKTQYDLFVNNGGGYE</sequence>
<dbReference type="PROSITE" id="PS50222">
    <property type="entry name" value="EF_HAND_2"/>
    <property type="match status" value="1"/>
</dbReference>
<dbReference type="InterPro" id="IPR002048">
    <property type="entry name" value="EF_hand_dom"/>
</dbReference>
<dbReference type="PROSITE" id="PS00018">
    <property type="entry name" value="EF_HAND_1"/>
    <property type="match status" value="2"/>
</dbReference>
<feature type="compositionally biased region" description="Polar residues" evidence="3">
    <location>
        <begin position="565"/>
        <end position="578"/>
    </location>
</feature>
<dbReference type="InterPro" id="IPR041534">
    <property type="entry name" value="EF-hand_13"/>
</dbReference>
<dbReference type="GO" id="GO:0005509">
    <property type="term" value="F:calcium ion binding"/>
    <property type="evidence" value="ECO:0007669"/>
    <property type="project" value="InterPro"/>
</dbReference>
<feature type="region of interest" description="Disordered" evidence="3">
    <location>
        <begin position="555"/>
        <end position="588"/>
    </location>
</feature>
<dbReference type="GO" id="GO:0019888">
    <property type="term" value="F:protein phosphatase regulator activity"/>
    <property type="evidence" value="ECO:0007669"/>
    <property type="project" value="TreeGrafter"/>
</dbReference>
<dbReference type="OrthoDB" id="5586at2759"/>
<evidence type="ECO:0000256" key="2">
    <source>
        <dbReference type="ARBA" id="ARBA00022837"/>
    </source>
</evidence>
<evidence type="ECO:0000313" key="6">
    <source>
        <dbReference type="Proteomes" id="UP000315496"/>
    </source>
</evidence>
<evidence type="ECO:0000256" key="3">
    <source>
        <dbReference type="SAM" id="MobiDB-lite"/>
    </source>
</evidence>
<reference evidence="5 6" key="1">
    <citation type="submission" date="2019-05" db="EMBL/GenBank/DDBJ databases">
        <title>The compact genome of Giardia muris reveals important steps in the evolution of intestinal protozoan parasites.</title>
        <authorList>
            <person name="Xu F."/>
            <person name="Jimenez-Gonzalez A."/>
            <person name="Einarsson E."/>
            <person name="Astvaldsson A."/>
            <person name="Peirasmaki D."/>
            <person name="Eckmann L."/>
            <person name="Andersson J.O."/>
            <person name="Svard S.G."/>
            <person name="Jerlstrom-Hultqvist J."/>
        </authorList>
    </citation>
    <scope>NUCLEOTIDE SEQUENCE [LARGE SCALE GENOMIC DNA]</scope>
    <source>
        <strain evidence="5 6">Roberts-Thomson</strain>
    </source>
</reference>
<evidence type="ECO:0000256" key="1">
    <source>
        <dbReference type="ARBA" id="ARBA00022723"/>
    </source>
</evidence>
<dbReference type="Gene3D" id="1.10.238.220">
    <property type="match status" value="1"/>
</dbReference>
<dbReference type="PANTHER" id="PTHR14095">
    <property type="entry name" value="PHOSPHATASE 2A REGULATORY SUBUNIT-RELATED"/>
    <property type="match status" value="1"/>
</dbReference>
<feature type="domain" description="EF-hand" evidence="4">
    <location>
        <begin position="612"/>
        <end position="647"/>
    </location>
</feature>
<comment type="caution">
    <text evidence="5">The sequence shown here is derived from an EMBL/GenBank/DDBJ whole genome shotgun (WGS) entry which is preliminary data.</text>
</comment>
<evidence type="ECO:0000259" key="4">
    <source>
        <dbReference type="PROSITE" id="PS50222"/>
    </source>
</evidence>
<dbReference type="Gene3D" id="1.10.238.10">
    <property type="entry name" value="EF-hand"/>
    <property type="match status" value="1"/>
</dbReference>
<protein>
    <submittedName>
        <fullName evidence="5">Phosphoprotein phosphatase 2A regulatory subunit</fullName>
    </submittedName>
</protein>
<dbReference type="SUPFAM" id="SSF47473">
    <property type="entry name" value="EF-hand"/>
    <property type="match status" value="1"/>
</dbReference>
<keyword evidence="1" id="KW-0479">Metal-binding</keyword>
<name>A0A4Z1SY35_GIAMU</name>
<dbReference type="InterPro" id="IPR011992">
    <property type="entry name" value="EF-hand-dom_pair"/>
</dbReference>
<evidence type="ECO:0000313" key="5">
    <source>
        <dbReference type="EMBL" id="TNJ26593.1"/>
    </source>
</evidence>